<feature type="domain" description="TonB-dependent receptor plug" evidence="10">
    <location>
        <begin position="251"/>
        <end position="357"/>
    </location>
</feature>
<evidence type="ECO:0000259" key="10">
    <source>
        <dbReference type="Pfam" id="PF07715"/>
    </source>
</evidence>
<dbReference type="NCBIfam" id="TIGR04056">
    <property type="entry name" value="OMP_RagA_SusC"/>
    <property type="match status" value="1"/>
</dbReference>
<evidence type="ECO:0000313" key="11">
    <source>
        <dbReference type="EMBL" id="MBB5285271.1"/>
    </source>
</evidence>
<evidence type="ECO:0000256" key="4">
    <source>
        <dbReference type="ARBA" id="ARBA00022692"/>
    </source>
</evidence>
<name>A0A840TNJ3_9BACT</name>
<dbReference type="EMBL" id="JACHGF010000005">
    <property type="protein sequence ID" value="MBB5285271.1"/>
    <property type="molecule type" value="Genomic_DNA"/>
</dbReference>
<comment type="similarity">
    <text evidence="7">Belongs to the TonB-dependent receptor family.</text>
</comment>
<feature type="region of interest" description="Disordered" evidence="8">
    <location>
        <begin position="123"/>
        <end position="152"/>
    </location>
</feature>
<evidence type="ECO:0000256" key="5">
    <source>
        <dbReference type="ARBA" id="ARBA00023136"/>
    </source>
</evidence>
<evidence type="ECO:0000256" key="7">
    <source>
        <dbReference type="PROSITE-ProRule" id="PRU01360"/>
    </source>
</evidence>
<protein>
    <submittedName>
        <fullName evidence="11">TonB-linked SusC/RagA family outer membrane protein</fullName>
    </submittedName>
</protein>
<dbReference type="AlphaFoldDB" id="A0A840TNJ3"/>
<dbReference type="PROSITE" id="PS52016">
    <property type="entry name" value="TONB_DEPENDENT_REC_3"/>
    <property type="match status" value="1"/>
</dbReference>
<dbReference type="InterPro" id="IPR012910">
    <property type="entry name" value="Plug_dom"/>
</dbReference>
<dbReference type="Gene3D" id="2.170.130.10">
    <property type="entry name" value="TonB-dependent receptor, plug domain"/>
    <property type="match status" value="1"/>
</dbReference>
<feature type="compositionally biased region" description="Polar residues" evidence="8">
    <location>
        <begin position="142"/>
        <end position="152"/>
    </location>
</feature>
<dbReference type="SUPFAM" id="SSF56935">
    <property type="entry name" value="Porins"/>
    <property type="match status" value="1"/>
</dbReference>
<accession>A0A840TNJ3</accession>
<evidence type="ECO:0000256" key="3">
    <source>
        <dbReference type="ARBA" id="ARBA00022452"/>
    </source>
</evidence>
<dbReference type="Gene3D" id="2.40.170.20">
    <property type="entry name" value="TonB-dependent receptor, beta-barrel domain"/>
    <property type="match status" value="1"/>
</dbReference>
<keyword evidence="9" id="KW-0732">Signal</keyword>
<dbReference type="GO" id="GO:0009279">
    <property type="term" value="C:cell outer membrane"/>
    <property type="evidence" value="ECO:0007669"/>
    <property type="project" value="UniProtKB-SubCell"/>
</dbReference>
<keyword evidence="6 7" id="KW-0998">Cell outer membrane</keyword>
<feature type="chain" id="PRO_5032947114" evidence="9">
    <location>
        <begin position="26"/>
        <end position="1136"/>
    </location>
</feature>
<dbReference type="InterPro" id="IPR036942">
    <property type="entry name" value="Beta-barrel_TonB_sf"/>
</dbReference>
<dbReference type="InterPro" id="IPR008969">
    <property type="entry name" value="CarboxyPept-like_regulatory"/>
</dbReference>
<reference evidence="11 12" key="1">
    <citation type="submission" date="2020-08" db="EMBL/GenBank/DDBJ databases">
        <title>Genomic Encyclopedia of Type Strains, Phase IV (KMG-IV): sequencing the most valuable type-strain genomes for metagenomic binning, comparative biology and taxonomic classification.</title>
        <authorList>
            <person name="Goeker M."/>
        </authorList>
    </citation>
    <scope>NUCLEOTIDE SEQUENCE [LARGE SCALE GENOMIC DNA]</scope>
    <source>
        <strain evidence="11 12">DSM 105074</strain>
    </source>
</reference>
<dbReference type="Pfam" id="PF07715">
    <property type="entry name" value="Plug"/>
    <property type="match status" value="1"/>
</dbReference>
<dbReference type="Proteomes" id="UP000557307">
    <property type="component" value="Unassembled WGS sequence"/>
</dbReference>
<dbReference type="InterPro" id="IPR023997">
    <property type="entry name" value="TonB-dep_OMP_SusC/RagA_CS"/>
</dbReference>
<comment type="caution">
    <text evidence="11">The sequence shown here is derived from an EMBL/GenBank/DDBJ whole genome shotgun (WGS) entry which is preliminary data.</text>
</comment>
<keyword evidence="4 7" id="KW-0812">Transmembrane</keyword>
<proteinExistence type="inferred from homology"/>
<dbReference type="InterPro" id="IPR023996">
    <property type="entry name" value="TonB-dep_OMP_SusC/RagA"/>
</dbReference>
<gene>
    <name evidence="11" type="ORF">HNQ92_003428</name>
</gene>
<keyword evidence="3 7" id="KW-1134">Transmembrane beta strand</keyword>
<dbReference type="NCBIfam" id="TIGR04057">
    <property type="entry name" value="SusC_RagA_signa"/>
    <property type="match status" value="1"/>
</dbReference>
<comment type="subcellular location">
    <subcellularLocation>
        <location evidence="1 7">Cell outer membrane</location>
        <topology evidence="1 7">Multi-pass membrane protein</topology>
    </subcellularLocation>
</comment>
<sequence length="1136" mass="126009">MANRLSRFTGVLSLCLLIFSTAVMAQVQNFVLAATQQPGRTLGSRAQEMQLADFLRELEQRYAVRFNYESEVVKDKVVPKSDLVVSRQNLYRQLNKVLGDLDLSLKEIKTGYFLIAKQSSAQIPKPTPAKSQSALEPEVLPHSQSTPNLPTPSTLQQLEIRVSGKVTDESNEPLPGVNILGKGTTVGTVTDAEGTFQLSLPDQVSTLVFSSIGYSTKEVAINGQSVINVVLAPDNRSLDEVVVVGYGQQSKRNVTGSIAKVEMSKFENYPNTNVTQALRGTIAGVQFTENGRPGQGGNILVRGQRSISAGNGPLIVLDGIFFNGSLNDINPNDISSMEVLKDASAAAIYGSRAANGVILITSKKGTSDKPTVRFNTFQGVSGWSYRPKLLTPERYIQKTLDYEWQFRRTPQRPDISQLENLLTPPERVNYANGHTLDPWDVVAQQGRMQSYDLSIAGNSKGTNYFISGNYTLEKGIIFNDNARRISLRANIETKVADWFAVGMNAQFSDRDMSKVPANIREAYWLSPYAQLFYEDGDPVPYPVDDQLVSSPIRGALLNRNEQGSQNLFANLYGKIDLPFIEGLSYRINYSPNFRWGRNYNFSPIYQRYGLNNLGSASKENTSNFDWVLENILSYTKSLGQNHEFDVTALYGRNATNYNRTSAAGSDFTAFTDVNGWNNLSVAQVYNVESNATQVEGVSAMLRLNYRFKNRYLFTLTARRDGSSVFSENHKYATMPSAAIAWIASEEKFLQSSPFDLLKFRLSYGAVGNQAISPYQTLVRGSTLRYVFGDGSPTYTGGFISGIGNNNLKWETTYSTNLAVDFEMLRGRLGGTLEAYNMNTKDLILSKTLPSAMGFNSILENVGEVNNKGLEITLNTVNVRSGKFEWSSNVVFSTNRNRIVHLTGEDANKDGIEDDNLTNRWFIGQPIRVAFDYVLDGIYQVGDDDIPTGQRPGWHRIQDVSGNGTIGPEDRVVFGQYEPKYRWGFTNMFRYGPFSLSVFVNAMQGWIQQFNLLAVNNTGGSGNFPGRPANFLDSGWWTEDNPSDTRPSLDYVNATGHNYYASRDFIRIQDVSLAYEVPKSLLNRIKVGGLRLYVSGKNVATFTDFPGFDPESGYATSGTTGAWPSQRTLVGGLNLTF</sequence>
<dbReference type="SUPFAM" id="SSF49464">
    <property type="entry name" value="Carboxypeptidase regulatory domain-like"/>
    <property type="match status" value="1"/>
</dbReference>
<dbReference type="InterPro" id="IPR037066">
    <property type="entry name" value="Plug_dom_sf"/>
</dbReference>
<keyword evidence="2 7" id="KW-0813">Transport</keyword>
<dbReference type="Pfam" id="PF13715">
    <property type="entry name" value="CarbopepD_reg_2"/>
    <property type="match status" value="1"/>
</dbReference>
<keyword evidence="5 7" id="KW-0472">Membrane</keyword>
<evidence type="ECO:0000256" key="9">
    <source>
        <dbReference type="SAM" id="SignalP"/>
    </source>
</evidence>
<dbReference type="Gene3D" id="2.60.40.1120">
    <property type="entry name" value="Carboxypeptidase-like, regulatory domain"/>
    <property type="match status" value="1"/>
</dbReference>
<evidence type="ECO:0000256" key="8">
    <source>
        <dbReference type="SAM" id="MobiDB-lite"/>
    </source>
</evidence>
<evidence type="ECO:0000313" key="12">
    <source>
        <dbReference type="Proteomes" id="UP000557307"/>
    </source>
</evidence>
<organism evidence="11 12">
    <name type="scientific">Rhabdobacter roseus</name>
    <dbReference type="NCBI Taxonomy" id="1655419"/>
    <lineage>
        <taxon>Bacteria</taxon>
        <taxon>Pseudomonadati</taxon>
        <taxon>Bacteroidota</taxon>
        <taxon>Cytophagia</taxon>
        <taxon>Cytophagales</taxon>
        <taxon>Cytophagaceae</taxon>
        <taxon>Rhabdobacter</taxon>
    </lineage>
</organism>
<dbReference type="InterPro" id="IPR039426">
    <property type="entry name" value="TonB-dep_rcpt-like"/>
</dbReference>
<feature type="signal peptide" evidence="9">
    <location>
        <begin position="1"/>
        <end position="25"/>
    </location>
</feature>
<evidence type="ECO:0000256" key="1">
    <source>
        <dbReference type="ARBA" id="ARBA00004571"/>
    </source>
</evidence>
<evidence type="ECO:0000256" key="6">
    <source>
        <dbReference type="ARBA" id="ARBA00023237"/>
    </source>
</evidence>
<dbReference type="RefSeq" id="WP_184175268.1">
    <property type="nucleotide sequence ID" value="NZ_JACHGF010000005.1"/>
</dbReference>
<evidence type="ECO:0000256" key="2">
    <source>
        <dbReference type="ARBA" id="ARBA00022448"/>
    </source>
</evidence>
<keyword evidence="12" id="KW-1185">Reference proteome</keyword>